<evidence type="ECO:0000256" key="5">
    <source>
        <dbReference type="ARBA" id="ARBA00022679"/>
    </source>
</evidence>
<evidence type="ECO:0000313" key="18">
    <source>
        <dbReference type="EMBL" id="NEN25302.1"/>
    </source>
</evidence>
<dbReference type="FunFam" id="3.40.1170.60:FF:000001">
    <property type="entry name" value="DNA polymerase IV"/>
    <property type="match status" value="1"/>
</dbReference>
<keyword evidence="9 15" id="KW-0227">DNA damage</keyword>
<dbReference type="Gene3D" id="3.40.1170.60">
    <property type="match status" value="1"/>
</dbReference>
<organism evidence="18 19">
    <name type="scientific">Cryomorpha ignava</name>
    <dbReference type="NCBI Taxonomy" id="101383"/>
    <lineage>
        <taxon>Bacteria</taxon>
        <taxon>Pseudomonadati</taxon>
        <taxon>Bacteroidota</taxon>
        <taxon>Flavobacteriia</taxon>
        <taxon>Flavobacteriales</taxon>
        <taxon>Cryomorphaceae</taxon>
        <taxon>Cryomorpha</taxon>
    </lineage>
</organism>
<dbReference type="Gene3D" id="3.30.70.270">
    <property type="match status" value="1"/>
</dbReference>
<dbReference type="InterPro" id="IPR001126">
    <property type="entry name" value="UmuC"/>
</dbReference>
<comment type="caution">
    <text evidence="18">The sequence shown here is derived from an EMBL/GenBank/DDBJ whole genome shotgun (WGS) entry which is preliminary data.</text>
</comment>
<proteinExistence type="inferred from homology"/>
<feature type="site" description="Substrate discrimination" evidence="15">
    <location>
        <position position="59"/>
    </location>
</feature>
<feature type="compositionally biased region" description="Pro residues" evidence="16">
    <location>
        <begin position="437"/>
        <end position="448"/>
    </location>
</feature>
<dbReference type="GO" id="GO:0003887">
    <property type="term" value="F:DNA-directed DNA polymerase activity"/>
    <property type="evidence" value="ECO:0007669"/>
    <property type="project" value="UniProtKB-UniRule"/>
</dbReference>
<dbReference type="GO" id="GO:0005829">
    <property type="term" value="C:cytosol"/>
    <property type="evidence" value="ECO:0007669"/>
    <property type="project" value="TreeGrafter"/>
</dbReference>
<keyword evidence="5 15" id="KW-0808">Transferase</keyword>
<keyword evidence="8 15" id="KW-0479">Metal-binding</keyword>
<sequence>MNKKDQTYLDEETSRDPLATRDLGLVTNPSPPYSPLATRDSRLATQQHTVSHLDLDTFFVSVERLLDSRLNGKPVLIGGVTDRGVVASCSYEARKFGIHSAMPMRQAKQLCPEAIVIRGNSATYTKHSEIVTEIIRQRVPLFEKASIDEFYVDLTGMDKFFGCVKLASELRQAIIKESGLPISFGLSVNKTVSKIATGLAKPNNQLFVEHGTEKPFLAPLSVKKIPMVGEKTYQTLCNLGVKKIFTVQEMPIEMMSRVLGKNGEVIWKKANGIDNSPVVQFNERKSISTERSFDRDTTDVEKLKGILVAMAENLAFQLRRGEKLSACITVKVRYSDFDTRTMQMRLPYTAADHIIIPRVKEMFDKLYSRRVLVRMVGVRFSHLVSGGNQINMFDDTEEMVNLYQAMDKMRVRYGDRAVMRAAGMEARSIGRSNPFNGEPPPLLPNRRR</sequence>
<dbReference type="InterPro" id="IPR036775">
    <property type="entry name" value="DNA_pol_Y-fam_lit_finger_sf"/>
</dbReference>
<keyword evidence="12 15" id="KW-0238">DNA-binding</keyword>
<keyword evidence="11 15" id="KW-0239">DNA-directed DNA polymerase</keyword>
<dbReference type="PANTHER" id="PTHR11076:SF33">
    <property type="entry name" value="DNA POLYMERASE KAPPA"/>
    <property type="match status" value="1"/>
</dbReference>
<dbReference type="InterPro" id="IPR022880">
    <property type="entry name" value="DNApol_IV"/>
</dbReference>
<dbReference type="InterPro" id="IPR017961">
    <property type="entry name" value="DNA_pol_Y-fam_little_finger"/>
</dbReference>
<evidence type="ECO:0000256" key="12">
    <source>
        <dbReference type="ARBA" id="ARBA00023125"/>
    </source>
</evidence>
<comment type="catalytic activity">
    <reaction evidence="14 15">
        <text>DNA(n) + a 2'-deoxyribonucleoside 5'-triphosphate = DNA(n+1) + diphosphate</text>
        <dbReference type="Rhea" id="RHEA:22508"/>
        <dbReference type="Rhea" id="RHEA-COMP:17339"/>
        <dbReference type="Rhea" id="RHEA-COMP:17340"/>
        <dbReference type="ChEBI" id="CHEBI:33019"/>
        <dbReference type="ChEBI" id="CHEBI:61560"/>
        <dbReference type="ChEBI" id="CHEBI:173112"/>
        <dbReference type="EC" id="2.7.7.7"/>
    </reaction>
</comment>
<dbReference type="Pfam" id="PF00817">
    <property type="entry name" value="IMS"/>
    <property type="match status" value="1"/>
</dbReference>
<dbReference type="GO" id="GO:0003684">
    <property type="term" value="F:damaged DNA binding"/>
    <property type="evidence" value="ECO:0007669"/>
    <property type="project" value="InterPro"/>
</dbReference>
<comment type="subcellular location">
    <subcellularLocation>
        <location evidence="1 15">Cytoplasm</location>
    </subcellularLocation>
</comment>
<evidence type="ECO:0000256" key="7">
    <source>
        <dbReference type="ARBA" id="ARBA00022705"/>
    </source>
</evidence>
<dbReference type="InterPro" id="IPR043128">
    <property type="entry name" value="Rev_trsase/Diguanyl_cyclase"/>
</dbReference>
<keyword evidence="4 15" id="KW-0963">Cytoplasm</keyword>
<feature type="binding site" evidence="15">
    <location>
        <position position="54"/>
    </location>
    <ligand>
        <name>Mg(2+)</name>
        <dbReference type="ChEBI" id="CHEBI:18420"/>
    </ligand>
</feature>
<dbReference type="PROSITE" id="PS50173">
    <property type="entry name" value="UMUC"/>
    <property type="match status" value="1"/>
</dbReference>
<keyword evidence="3 15" id="KW-0515">Mutator protein</keyword>
<protein>
    <recommendedName>
        <fullName evidence="15">DNA polymerase IV</fullName>
        <shortName evidence="15">Pol IV</shortName>
        <ecNumber evidence="15">2.7.7.7</ecNumber>
    </recommendedName>
</protein>
<evidence type="ECO:0000256" key="16">
    <source>
        <dbReference type="SAM" id="MobiDB-lite"/>
    </source>
</evidence>
<keyword evidence="7 15" id="KW-0235">DNA replication</keyword>
<dbReference type="Proteomes" id="UP000486602">
    <property type="component" value="Unassembled WGS sequence"/>
</dbReference>
<reference evidence="18 19" key="1">
    <citation type="submission" date="2020-02" db="EMBL/GenBank/DDBJ databases">
        <title>Out from the shadows clarifying the taxonomy of the family Cryomorphaceae and related taxa by utilizing the GTDB taxonomic framework.</title>
        <authorList>
            <person name="Bowman J.P."/>
        </authorList>
    </citation>
    <scope>NUCLEOTIDE SEQUENCE [LARGE SCALE GENOMIC DNA]</scope>
    <source>
        <strain evidence="18 19">QSSC 1-22</strain>
    </source>
</reference>
<dbReference type="CDD" id="cd03586">
    <property type="entry name" value="PolY_Pol_IV_kappa"/>
    <property type="match status" value="1"/>
</dbReference>
<comment type="function">
    <text evidence="15">Poorly processive, error-prone DNA polymerase involved in untargeted mutagenesis. Copies undamaged DNA at stalled replication forks, which arise in vivo from mismatched or misaligned primer ends. These misaligned primers can be extended by PolIV. Exhibits no 3'-5' exonuclease (proofreading) activity. May be involved in translesional synthesis, in conjunction with the beta clamp from PolIII.</text>
</comment>
<dbReference type="GO" id="GO:0000287">
    <property type="term" value="F:magnesium ion binding"/>
    <property type="evidence" value="ECO:0007669"/>
    <property type="project" value="UniProtKB-UniRule"/>
</dbReference>
<evidence type="ECO:0000256" key="13">
    <source>
        <dbReference type="ARBA" id="ARBA00023204"/>
    </source>
</evidence>
<feature type="compositionally biased region" description="Basic and acidic residues" evidence="16">
    <location>
        <begin position="1"/>
        <end position="19"/>
    </location>
</feature>
<dbReference type="Gene3D" id="3.30.1490.100">
    <property type="entry name" value="DNA polymerase, Y-family, little finger domain"/>
    <property type="match status" value="1"/>
</dbReference>
<dbReference type="PANTHER" id="PTHR11076">
    <property type="entry name" value="DNA REPAIR POLYMERASE UMUC / TRANSFERASE FAMILY MEMBER"/>
    <property type="match status" value="1"/>
</dbReference>
<keyword evidence="19" id="KW-1185">Reference proteome</keyword>
<comment type="similarity">
    <text evidence="2 15">Belongs to the DNA polymerase type-Y family.</text>
</comment>
<dbReference type="InterPro" id="IPR050116">
    <property type="entry name" value="DNA_polymerase-Y"/>
</dbReference>
<evidence type="ECO:0000256" key="15">
    <source>
        <dbReference type="HAMAP-Rule" id="MF_01113"/>
    </source>
</evidence>
<gene>
    <name evidence="15 18" type="primary">dinB</name>
    <name evidence="18" type="ORF">G3O08_17535</name>
</gene>
<keyword evidence="10 15" id="KW-0460">Magnesium</keyword>
<dbReference type="Pfam" id="PF11799">
    <property type="entry name" value="IMS_C"/>
    <property type="match status" value="1"/>
</dbReference>
<evidence type="ECO:0000256" key="2">
    <source>
        <dbReference type="ARBA" id="ARBA00010945"/>
    </source>
</evidence>
<accession>A0A7K3WWK3</accession>
<evidence type="ECO:0000256" key="9">
    <source>
        <dbReference type="ARBA" id="ARBA00022763"/>
    </source>
</evidence>
<keyword evidence="6 15" id="KW-0548">Nucleotidyltransferase</keyword>
<dbReference type="InterPro" id="IPR043502">
    <property type="entry name" value="DNA/RNA_pol_sf"/>
</dbReference>
<evidence type="ECO:0000256" key="11">
    <source>
        <dbReference type="ARBA" id="ARBA00022932"/>
    </source>
</evidence>
<evidence type="ECO:0000259" key="17">
    <source>
        <dbReference type="PROSITE" id="PS50173"/>
    </source>
</evidence>
<dbReference type="GO" id="GO:0006261">
    <property type="term" value="P:DNA-templated DNA replication"/>
    <property type="evidence" value="ECO:0007669"/>
    <property type="project" value="UniProtKB-UniRule"/>
</dbReference>
<feature type="region of interest" description="Disordered" evidence="16">
    <location>
        <begin position="429"/>
        <end position="448"/>
    </location>
</feature>
<feature type="binding site" evidence="15">
    <location>
        <position position="148"/>
    </location>
    <ligand>
        <name>Mg(2+)</name>
        <dbReference type="ChEBI" id="CHEBI:18420"/>
    </ligand>
</feature>
<dbReference type="SUPFAM" id="SSF56672">
    <property type="entry name" value="DNA/RNA polymerases"/>
    <property type="match status" value="1"/>
</dbReference>
<evidence type="ECO:0000256" key="4">
    <source>
        <dbReference type="ARBA" id="ARBA00022490"/>
    </source>
</evidence>
<dbReference type="SUPFAM" id="SSF100879">
    <property type="entry name" value="Lesion bypass DNA polymerase (Y-family), little finger domain"/>
    <property type="match status" value="1"/>
</dbReference>
<evidence type="ECO:0000313" key="19">
    <source>
        <dbReference type="Proteomes" id="UP000486602"/>
    </source>
</evidence>
<feature type="active site" evidence="15">
    <location>
        <position position="149"/>
    </location>
</feature>
<feature type="region of interest" description="Disordered" evidence="16">
    <location>
        <begin position="1"/>
        <end position="37"/>
    </location>
</feature>
<evidence type="ECO:0000256" key="3">
    <source>
        <dbReference type="ARBA" id="ARBA00022457"/>
    </source>
</evidence>
<evidence type="ECO:0000256" key="14">
    <source>
        <dbReference type="ARBA" id="ARBA00049244"/>
    </source>
</evidence>
<dbReference type="EMBL" id="JAAGVY010000047">
    <property type="protein sequence ID" value="NEN25302.1"/>
    <property type="molecule type" value="Genomic_DNA"/>
</dbReference>
<evidence type="ECO:0000256" key="8">
    <source>
        <dbReference type="ARBA" id="ARBA00022723"/>
    </source>
</evidence>
<dbReference type="Gene3D" id="1.10.150.20">
    <property type="entry name" value="5' to 3' exonuclease, C-terminal subdomain"/>
    <property type="match status" value="1"/>
</dbReference>
<dbReference type="AlphaFoldDB" id="A0A7K3WWK3"/>
<evidence type="ECO:0000256" key="10">
    <source>
        <dbReference type="ARBA" id="ARBA00022842"/>
    </source>
</evidence>
<dbReference type="GO" id="GO:0042276">
    <property type="term" value="P:error-prone translesion synthesis"/>
    <property type="evidence" value="ECO:0007669"/>
    <property type="project" value="TreeGrafter"/>
</dbReference>
<dbReference type="HAMAP" id="MF_01113">
    <property type="entry name" value="DNApol_IV"/>
    <property type="match status" value="1"/>
</dbReference>
<evidence type="ECO:0000256" key="1">
    <source>
        <dbReference type="ARBA" id="ARBA00004496"/>
    </source>
</evidence>
<dbReference type="GO" id="GO:0006281">
    <property type="term" value="P:DNA repair"/>
    <property type="evidence" value="ECO:0007669"/>
    <property type="project" value="UniProtKB-UniRule"/>
</dbReference>
<comment type="subunit">
    <text evidence="15">Monomer.</text>
</comment>
<keyword evidence="13 15" id="KW-0234">DNA repair</keyword>
<dbReference type="NCBIfam" id="NF002677">
    <property type="entry name" value="PRK02406.1"/>
    <property type="match status" value="1"/>
</dbReference>
<dbReference type="RefSeq" id="WP_163286760.1">
    <property type="nucleotide sequence ID" value="NZ_JAAGVY010000047.1"/>
</dbReference>
<feature type="domain" description="UmuC" evidence="17">
    <location>
        <begin position="50"/>
        <end position="229"/>
    </location>
</feature>
<evidence type="ECO:0000256" key="6">
    <source>
        <dbReference type="ARBA" id="ARBA00022695"/>
    </source>
</evidence>
<name>A0A7K3WWK3_9FLAO</name>
<comment type="cofactor">
    <cofactor evidence="15">
        <name>Mg(2+)</name>
        <dbReference type="ChEBI" id="CHEBI:18420"/>
    </cofactor>
    <text evidence="15">Binds 2 magnesium ions per subunit.</text>
</comment>
<dbReference type="EC" id="2.7.7.7" evidence="15"/>
<dbReference type="GO" id="GO:0009432">
    <property type="term" value="P:SOS response"/>
    <property type="evidence" value="ECO:0007669"/>
    <property type="project" value="TreeGrafter"/>
</dbReference>